<protein>
    <submittedName>
        <fullName evidence="1">Uncharacterized protein</fullName>
    </submittedName>
</protein>
<dbReference type="AlphaFoldDB" id="N6V6A5"/>
<comment type="caution">
    <text evidence="1">The sequence shown here is derived from an EMBL/GenBank/DDBJ whole genome shotgun (WGS) entry which is preliminary data.</text>
</comment>
<dbReference type="EMBL" id="AQHN01000006">
    <property type="protein sequence ID" value="ENN89375.1"/>
    <property type="molecule type" value="Genomic_DNA"/>
</dbReference>
<dbReference type="PATRIC" id="fig|363754.4.peg.454"/>
<dbReference type="STRING" id="363754.RHSP_67113"/>
<evidence type="ECO:0000313" key="2">
    <source>
        <dbReference type="Proteomes" id="UP000012429"/>
    </source>
</evidence>
<keyword evidence="2" id="KW-1185">Reference proteome</keyword>
<gene>
    <name evidence="1" type="ORF">RHSP_67113</name>
</gene>
<dbReference type="Proteomes" id="UP000012429">
    <property type="component" value="Unassembled WGS sequence"/>
</dbReference>
<reference evidence="1 2" key="1">
    <citation type="journal article" date="2012" name="BMC Genomics">
        <title>Genomic basis of broad host range and environmental adaptability of Rhizobium tropici CIAT 899 and Rhizobium sp. PRF 81 which are used in inoculants for common bean (Phaseolus vulgaris L.).</title>
        <authorList>
            <person name="Ormeno-Orrillo E."/>
            <person name="Menna P."/>
            <person name="Almeida L.G."/>
            <person name="Ollero F.J."/>
            <person name="Nicolas M.F."/>
            <person name="Pains Rodrigues E."/>
            <person name="Shigueyoshi Nakatani A."/>
            <person name="Silva Batista J.S."/>
            <person name="Oliveira Chueire L.M."/>
            <person name="Souza R.C."/>
            <person name="Ribeiro Vasconcelos A.T."/>
            <person name="Megias M."/>
            <person name="Hungria M."/>
            <person name="Martinez-Romero E."/>
        </authorList>
    </citation>
    <scope>NUCLEOTIDE SEQUENCE [LARGE SCALE GENOMIC DNA]</scope>
    <source>
        <strain evidence="1 2">PRF 81</strain>
    </source>
</reference>
<evidence type="ECO:0000313" key="1">
    <source>
        <dbReference type="EMBL" id="ENN89375.1"/>
    </source>
</evidence>
<name>N6V6A5_9HYPH</name>
<organism evidence="1 2">
    <name type="scientific">Rhizobium freirei PRF 81</name>
    <dbReference type="NCBI Taxonomy" id="363754"/>
    <lineage>
        <taxon>Bacteria</taxon>
        <taxon>Pseudomonadati</taxon>
        <taxon>Pseudomonadota</taxon>
        <taxon>Alphaproteobacteria</taxon>
        <taxon>Hyphomicrobiales</taxon>
        <taxon>Rhizobiaceae</taxon>
        <taxon>Rhizobium/Agrobacterium group</taxon>
        <taxon>Rhizobium</taxon>
    </lineage>
</organism>
<sequence>MRMRVLGIVVLSFVLAYCVYQDRVASFYRKALPSVLKTTNNVTWGSDAGWSNIILPIRPEACGAVVFQLTLDTVQKIQNQGIKFFSEARQGRGNSRNDKYRYAYTEWQPTPVPSEWFGDGPVTGSMSCAGFGARRMRMVEDSASRADGFFTTRSNVQLIVLPNEQIAVLTYSD</sequence>
<proteinExistence type="predicted"/>
<accession>N6V6A5</accession>